<accession>A0ACB7UGE8</accession>
<proteinExistence type="predicted"/>
<dbReference type="Proteomes" id="UP000827976">
    <property type="component" value="Chromosome 16"/>
</dbReference>
<dbReference type="EC" id="3.1.4.46" evidence="1"/>
<organism evidence="1 2">
    <name type="scientific">Dioscorea alata</name>
    <name type="common">Purple yam</name>
    <dbReference type="NCBI Taxonomy" id="55571"/>
    <lineage>
        <taxon>Eukaryota</taxon>
        <taxon>Viridiplantae</taxon>
        <taxon>Streptophyta</taxon>
        <taxon>Embryophyta</taxon>
        <taxon>Tracheophyta</taxon>
        <taxon>Spermatophyta</taxon>
        <taxon>Magnoliopsida</taxon>
        <taxon>Liliopsida</taxon>
        <taxon>Dioscoreales</taxon>
        <taxon>Dioscoreaceae</taxon>
        <taxon>Dioscorea</taxon>
    </lineage>
</organism>
<dbReference type="EMBL" id="CM037026">
    <property type="protein sequence ID" value="KAH7659316.1"/>
    <property type="molecule type" value="Genomic_DNA"/>
</dbReference>
<name>A0ACB7UGE8_DIOAL</name>
<evidence type="ECO:0000313" key="2">
    <source>
        <dbReference type="Proteomes" id="UP000827976"/>
    </source>
</evidence>
<gene>
    <name evidence="1" type="ORF">IHE45_16G023300</name>
</gene>
<keyword evidence="1" id="KW-0378">Hydrolase</keyword>
<keyword evidence="2" id="KW-1185">Reference proteome</keyword>
<reference evidence="2" key="1">
    <citation type="journal article" date="2022" name="Nat. Commun.">
        <title>Chromosome evolution and the genetic basis of agronomically important traits in greater yam.</title>
        <authorList>
            <person name="Bredeson J.V."/>
            <person name="Lyons J.B."/>
            <person name="Oniyinde I.O."/>
            <person name="Okereke N.R."/>
            <person name="Kolade O."/>
            <person name="Nnabue I."/>
            <person name="Nwadili C.O."/>
            <person name="Hribova E."/>
            <person name="Parker M."/>
            <person name="Nwogha J."/>
            <person name="Shu S."/>
            <person name="Carlson J."/>
            <person name="Kariba R."/>
            <person name="Muthemba S."/>
            <person name="Knop K."/>
            <person name="Barton G.J."/>
            <person name="Sherwood A.V."/>
            <person name="Lopez-Montes A."/>
            <person name="Asiedu R."/>
            <person name="Jamnadass R."/>
            <person name="Muchugi A."/>
            <person name="Goodstein D."/>
            <person name="Egesi C.N."/>
            <person name="Featherston J."/>
            <person name="Asfaw A."/>
            <person name="Simpson G.G."/>
            <person name="Dolezel J."/>
            <person name="Hendre P.S."/>
            <person name="Van Deynze A."/>
            <person name="Kumar P.L."/>
            <person name="Obidiegwu J.E."/>
            <person name="Bhattacharjee R."/>
            <person name="Rokhsar D.S."/>
        </authorList>
    </citation>
    <scope>NUCLEOTIDE SEQUENCE [LARGE SCALE GENOMIC DNA]</scope>
    <source>
        <strain evidence="2">cv. TDa95/00328</strain>
    </source>
</reference>
<evidence type="ECO:0000313" key="1">
    <source>
        <dbReference type="EMBL" id="KAH7659316.1"/>
    </source>
</evidence>
<sequence>MVILNVPSPAVVAPSAMFFTILYLLLFFSSSTLVSAATGDQYCAPSSCGNLTNIRYPFRLKDDPSNCGDPNYELTCDHLNHTILTLRSHSYYVTNIKYFGNDVDFVIHMKYVGMEKYNNINNGSCSHLPLPASPLTLSDQRTSNKYYDAFGWVTYVNCSKEVKENISKYYYRHVPCLSNNNSFIYHIDPDYYRLYEVHNLNYGLYEVRNLMPSCRFLAMFPDNSYIDWYSINQQPTDIFNFLDQGFTLRSFSKSTYSPGFRYCLNESLRENYQYITNDNNSIMQRIQVIVFGIESHFLGCIEVYNHNRKHYYRVMSIIYVVVILLQIAKSLLVLVVLGRCVFGPLTICAFLSYKLYQIMSSIDNVEKFLRNQQTLIPTRYSYTDIITMTNNFKEKLGQGGFGSVFKGRLSWNRLVAIKMLTNSKYNAGEDFINEVSTIGRIHHINVVKLIGFCSDGRQRALVYEYMSNGSLDKFIFSSSNGPNHKFSLDKLIDIALGVARGIDYLHKGCNMQILHFDIKPHNILLDHNFNPKVSDFGLAKLYPKNNSLVSLSVARGTIGYIAPELISRSFGVISHKCDVYSFGMLLLEMAGGRRNSDPKTENTSQVYYPSWIYDKLIEDTIEPNVVEIDTSIAINEREKKLSIVGLWCIQIRPSDRPSMCKVIEMLESDISSLQMPPKPFFSELTQIPSKVSYLNTDDGELTTIFEDIYKLN</sequence>
<protein>
    <submittedName>
        <fullName evidence="1">Glycerophosphodiester phosphodiesterase protein</fullName>
        <ecNumber evidence="1">3.1.4.46</ecNumber>
    </submittedName>
</protein>
<comment type="caution">
    <text evidence="1">The sequence shown here is derived from an EMBL/GenBank/DDBJ whole genome shotgun (WGS) entry which is preliminary data.</text>
</comment>